<feature type="transmembrane region" description="Helical" evidence="1">
    <location>
        <begin position="6"/>
        <end position="24"/>
    </location>
</feature>
<name>A0A2T1ENK7_9CYAN</name>
<dbReference type="RefSeq" id="WP_106254670.1">
    <property type="nucleotide sequence ID" value="NZ_CAWNSW010000073.1"/>
</dbReference>
<gene>
    <name evidence="2" type="ORF">C7B82_02140</name>
</gene>
<comment type="caution">
    <text evidence="2">The sequence shown here is derived from an EMBL/GenBank/DDBJ whole genome shotgun (WGS) entry which is preliminary data.</text>
</comment>
<reference evidence="2 3" key="2">
    <citation type="submission" date="2018-03" db="EMBL/GenBank/DDBJ databases">
        <title>The ancient ancestry and fast evolution of plastids.</title>
        <authorList>
            <person name="Moore K.R."/>
            <person name="Magnabosco C."/>
            <person name="Momper L."/>
            <person name="Gold D.A."/>
            <person name="Bosak T."/>
            <person name="Fournier G.P."/>
        </authorList>
    </citation>
    <scope>NUCLEOTIDE SEQUENCE [LARGE SCALE GENOMIC DNA]</scope>
    <source>
        <strain evidence="2 3">ULC18</strain>
    </source>
</reference>
<sequence>MNLVDPIILTAYLLCITYFLYRIIEAFNDEFTVRLDTDFLNTQLNEQNLQDLLAISFKFDSRYEFDKLKQLAVSISNKAGYEKADNKPHGISIYVDWDYCAFTNLDGRSRRVTRLMPGTTVDLFQNQVFSTIAPNTTLKETITAEDLLQRKGERKDDKLDSASPMNLEIEVVKPLIDLSKPDPKASADEKERYAKFMQRYEDLIFFLELSLRIVGPNQSIGGDRVYILCKFVMHKLPWTAGLPWNPKK</sequence>
<proteinExistence type="predicted"/>
<dbReference type="EMBL" id="PVWK01000014">
    <property type="protein sequence ID" value="PSB34295.1"/>
    <property type="molecule type" value="Genomic_DNA"/>
</dbReference>
<evidence type="ECO:0000313" key="3">
    <source>
        <dbReference type="Proteomes" id="UP000239576"/>
    </source>
</evidence>
<keyword evidence="3" id="KW-1185">Reference proteome</keyword>
<keyword evidence="1" id="KW-0472">Membrane</keyword>
<keyword evidence="1" id="KW-1133">Transmembrane helix</keyword>
<evidence type="ECO:0000313" key="2">
    <source>
        <dbReference type="EMBL" id="PSB34295.1"/>
    </source>
</evidence>
<evidence type="ECO:0000256" key="1">
    <source>
        <dbReference type="SAM" id="Phobius"/>
    </source>
</evidence>
<dbReference type="OrthoDB" id="528201at2"/>
<dbReference type="AlphaFoldDB" id="A0A2T1ENK7"/>
<protein>
    <submittedName>
        <fullName evidence="2">Uncharacterized protein</fullName>
    </submittedName>
</protein>
<accession>A0A2T1ENK7</accession>
<reference evidence="3" key="1">
    <citation type="submission" date="2018-02" db="EMBL/GenBank/DDBJ databases">
        <authorList>
            <person name="Moore K."/>
            <person name="Momper L."/>
        </authorList>
    </citation>
    <scope>NUCLEOTIDE SEQUENCE [LARGE SCALE GENOMIC DNA]</scope>
    <source>
        <strain evidence="3">ULC18</strain>
    </source>
</reference>
<keyword evidence="1" id="KW-0812">Transmembrane</keyword>
<dbReference type="Proteomes" id="UP000239576">
    <property type="component" value="Unassembled WGS sequence"/>
</dbReference>
<organism evidence="2 3">
    <name type="scientific">Stenomitos frigidus ULC18</name>
    <dbReference type="NCBI Taxonomy" id="2107698"/>
    <lineage>
        <taxon>Bacteria</taxon>
        <taxon>Bacillati</taxon>
        <taxon>Cyanobacteriota</taxon>
        <taxon>Cyanophyceae</taxon>
        <taxon>Leptolyngbyales</taxon>
        <taxon>Leptolyngbyaceae</taxon>
        <taxon>Stenomitos</taxon>
    </lineage>
</organism>